<dbReference type="AlphaFoldDB" id="A0A8J2X4N1"/>
<dbReference type="InterPro" id="IPR000719">
    <property type="entry name" value="Prot_kinase_dom"/>
</dbReference>
<proteinExistence type="predicted"/>
<dbReference type="GO" id="GO:0005524">
    <property type="term" value="F:ATP binding"/>
    <property type="evidence" value="ECO:0007669"/>
    <property type="project" value="InterPro"/>
</dbReference>
<dbReference type="GO" id="GO:0005739">
    <property type="term" value="C:mitochondrion"/>
    <property type="evidence" value="ECO:0007669"/>
    <property type="project" value="TreeGrafter"/>
</dbReference>
<dbReference type="Proteomes" id="UP000789595">
    <property type="component" value="Unassembled WGS sequence"/>
</dbReference>
<organism evidence="3 4">
    <name type="scientific">Pelagomonas calceolata</name>
    <dbReference type="NCBI Taxonomy" id="35677"/>
    <lineage>
        <taxon>Eukaryota</taxon>
        <taxon>Sar</taxon>
        <taxon>Stramenopiles</taxon>
        <taxon>Ochrophyta</taxon>
        <taxon>Pelagophyceae</taxon>
        <taxon>Pelagomonadales</taxon>
        <taxon>Pelagomonadaceae</taxon>
        <taxon>Pelagomonas</taxon>
    </lineage>
</organism>
<dbReference type="PANTHER" id="PTHR45890">
    <property type="entry name" value="AARF DOMAIN CONTAINING KINASE 2 (PREDICTED)"/>
    <property type="match status" value="1"/>
</dbReference>
<evidence type="ECO:0000313" key="4">
    <source>
        <dbReference type="Proteomes" id="UP000789595"/>
    </source>
</evidence>
<dbReference type="Pfam" id="PF03109">
    <property type="entry name" value="ABC1"/>
    <property type="match status" value="1"/>
</dbReference>
<dbReference type="OrthoDB" id="427480at2759"/>
<evidence type="ECO:0000313" key="3">
    <source>
        <dbReference type="EMBL" id="CAH0379183.1"/>
    </source>
</evidence>
<dbReference type="SUPFAM" id="SSF56112">
    <property type="entry name" value="Protein kinase-like (PK-like)"/>
    <property type="match status" value="1"/>
</dbReference>
<accession>A0A8J2X4N1</accession>
<feature type="region of interest" description="Disordered" evidence="1">
    <location>
        <begin position="1"/>
        <end position="22"/>
    </location>
</feature>
<protein>
    <recommendedName>
        <fullName evidence="2">Protein kinase domain-containing protein</fullName>
    </recommendedName>
</protein>
<dbReference type="InterPro" id="IPR052402">
    <property type="entry name" value="ADCK_kinase"/>
</dbReference>
<dbReference type="PANTHER" id="PTHR45890:SF1">
    <property type="entry name" value="AARF DOMAIN CONTAINING KINASE 2"/>
    <property type="match status" value="1"/>
</dbReference>
<dbReference type="EMBL" id="CAKKNE010000006">
    <property type="protein sequence ID" value="CAH0379183.1"/>
    <property type="molecule type" value="Genomic_DNA"/>
</dbReference>
<dbReference type="InterPro" id="IPR004147">
    <property type="entry name" value="ABC1_dom"/>
</dbReference>
<sequence length="541" mass="59248">MLRASRLLATSGGTTSRAAAATTSRTATITRAAATKRISATEHVAPSARWRGTLDAVARTARAQAGSSVATSARWRRTLHQMARTPMLPACALATITLARPPNCEVAVAVPPKKTMPPKNWRVARTLGGWSLRVAPVALWAPFALLIPFLRKWWWRHVLYAIEGCGPTAVKLAQWSATRPDVFPEAWCQRCGLLQNRATRATQTRREALRTLADAFPGGDTVLGATVGAGCVAHVRRGLRRGRAVAVKLVHPSTRSRVEDDVRALRWLARAASLLMPRTCEVLDPTGLVEDFADKMLLSCDMMNEAEALRRLRRNFVGEQGVVFPEPLLSSSGVLVESFERGVPLNEALPSLDPETKRKVARRGLRALLKMLFADNYIHGDLHAGNLLLRFDGHDFDLVILDAGLVIELSPRDRRNFIDLFGAVVKRDGRRAGQLIAARATHRGGGEDDVEAFVDELDRLVKDATVRGVTLKDLRVAALLNDVLAACRRHRIRLEANFATTVVAIAVVEGIGRQLDPELDLLREAGPFLARAVVKGAREGW</sequence>
<dbReference type="InterPro" id="IPR011009">
    <property type="entry name" value="Kinase-like_dom_sf"/>
</dbReference>
<evidence type="ECO:0000256" key="1">
    <source>
        <dbReference type="SAM" id="MobiDB-lite"/>
    </source>
</evidence>
<dbReference type="Gene3D" id="1.10.510.10">
    <property type="entry name" value="Transferase(Phosphotransferase) domain 1"/>
    <property type="match status" value="1"/>
</dbReference>
<evidence type="ECO:0000259" key="2">
    <source>
        <dbReference type="PROSITE" id="PS50011"/>
    </source>
</evidence>
<feature type="domain" description="Protein kinase" evidence="2">
    <location>
        <begin position="221"/>
        <end position="541"/>
    </location>
</feature>
<dbReference type="GO" id="GO:0004672">
    <property type="term" value="F:protein kinase activity"/>
    <property type="evidence" value="ECO:0007669"/>
    <property type="project" value="InterPro"/>
</dbReference>
<reference evidence="3" key="1">
    <citation type="submission" date="2021-11" db="EMBL/GenBank/DDBJ databases">
        <authorList>
            <consortium name="Genoscope - CEA"/>
            <person name="William W."/>
        </authorList>
    </citation>
    <scope>NUCLEOTIDE SEQUENCE</scope>
</reference>
<keyword evidence="4" id="KW-1185">Reference proteome</keyword>
<comment type="caution">
    <text evidence="3">The sequence shown here is derived from an EMBL/GenBank/DDBJ whole genome shotgun (WGS) entry which is preliminary data.</text>
</comment>
<gene>
    <name evidence="3" type="ORF">PECAL_6P07850</name>
</gene>
<name>A0A8J2X4N1_9STRA</name>
<dbReference type="PROSITE" id="PS50011">
    <property type="entry name" value="PROTEIN_KINASE_DOM"/>
    <property type="match status" value="1"/>
</dbReference>
<feature type="compositionally biased region" description="Low complexity" evidence="1">
    <location>
        <begin position="9"/>
        <end position="22"/>
    </location>
</feature>